<dbReference type="SUPFAM" id="SSF56672">
    <property type="entry name" value="DNA/RNA polymerases"/>
    <property type="match status" value="1"/>
</dbReference>
<dbReference type="CDD" id="cd09275">
    <property type="entry name" value="RNase_HI_RT_DIRS1"/>
    <property type="match status" value="1"/>
</dbReference>
<dbReference type="OrthoDB" id="6380429at2759"/>
<dbReference type="Gene3D" id="3.30.70.270">
    <property type="match status" value="1"/>
</dbReference>
<proteinExistence type="predicted"/>
<name>A0A8B6EB12_MYTGA</name>
<dbReference type="PROSITE" id="PS50878">
    <property type="entry name" value="RT_POL"/>
    <property type="match status" value="1"/>
</dbReference>
<dbReference type="Gene3D" id="3.10.10.10">
    <property type="entry name" value="HIV Type 1 Reverse Transcriptase, subunit A, domain 1"/>
    <property type="match status" value="1"/>
</dbReference>
<dbReference type="EMBL" id="UYJE01004894">
    <property type="protein sequence ID" value="VDI32307.1"/>
    <property type="molecule type" value="Genomic_DNA"/>
</dbReference>
<evidence type="ECO:0000313" key="2">
    <source>
        <dbReference type="EMBL" id="VDI32307.1"/>
    </source>
</evidence>
<dbReference type="GO" id="GO:0006259">
    <property type="term" value="P:DNA metabolic process"/>
    <property type="evidence" value="ECO:0007669"/>
    <property type="project" value="UniProtKB-ARBA"/>
</dbReference>
<dbReference type="InterPro" id="IPR043128">
    <property type="entry name" value="Rev_trsase/Diguanyl_cyclase"/>
</dbReference>
<keyword evidence="3" id="KW-1185">Reference proteome</keyword>
<dbReference type="Proteomes" id="UP000596742">
    <property type="component" value="Unassembled WGS sequence"/>
</dbReference>
<sequence length="590" mass="68325">MYHRNNRSARQNTEFVTKSIEDLVQIGCVIKVPFQPYVVNPLSVATQKSGKKRLILDMSQLNKHIKREKIKFEDWKLAIQYFDKDMYLFKFDLKSGYFHLDICSQQQTFLGFQWEGQFYCYTVLAFGITTGPYIFTKCLRPLVKFWRGNGIKVVLYLDDGFGMSPDENTCNEQSSFVKRSLIDAGFLINEEKSVFKPVTELEWLGIVWNSKEYKLSITQRRVDDLIFSLNVILAKFPYVTARSLAQVVGRIISMTPVIGNVARIMSKFCYMEIESRIGWDIPITGYKPVEVLSELKFWLENVTMINYRNLCHYSKSSVVIYSDASNIAAGAYTVELENKIFHKMWTCSETVQSSTWRELKAIELALFSFKNSFTGKTIKWFTDNQNCVKIVNSGSMKENLHVIAKSIFSFCIQKGISIDIQWIPRKENEKADYISKMVDFEDWGVTHLFFNFLNDMWGPYSIDRFASVENRKVMRFNSLFWQPDSEAVDAFSQVWTNENNWLVPPINLVIRSIKHIIACKARGTLVVPKWISAAFWPLIFDKHLIYQDYVKDVIVFKNTDGIYKQGSNKNTIFGIEPFGSPVLAVLLDAS</sequence>
<dbReference type="Pfam" id="PF00078">
    <property type="entry name" value="RVT_1"/>
    <property type="match status" value="1"/>
</dbReference>
<dbReference type="PANTHER" id="PTHR33050:SF7">
    <property type="entry name" value="RIBONUCLEASE H"/>
    <property type="match status" value="1"/>
</dbReference>
<dbReference type="InterPro" id="IPR000477">
    <property type="entry name" value="RT_dom"/>
</dbReference>
<organism evidence="2 3">
    <name type="scientific">Mytilus galloprovincialis</name>
    <name type="common">Mediterranean mussel</name>
    <dbReference type="NCBI Taxonomy" id="29158"/>
    <lineage>
        <taxon>Eukaryota</taxon>
        <taxon>Metazoa</taxon>
        <taxon>Spiralia</taxon>
        <taxon>Lophotrochozoa</taxon>
        <taxon>Mollusca</taxon>
        <taxon>Bivalvia</taxon>
        <taxon>Autobranchia</taxon>
        <taxon>Pteriomorphia</taxon>
        <taxon>Mytilida</taxon>
        <taxon>Mytiloidea</taxon>
        <taxon>Mytilidae</taxon>
        <taxon>Mytilinae</taxon>
        <taxon>Mytilus</taxon>
    </lineage>
</organism>
<comment type="caution">
    <text evidence="2">The sequence shown here is derived from an EMBL/GenBank/DDBJ whole genome shotgun (WGS) entry which is preliminary data.</text>
</comment>
<dbReference type="InterPro" id="IPR043502">
    <property type="entry name" value="DNA/RNA_pol_sf"/>
</dbReference>
<dbReference type="CDD" id="cd03714">
    <property type="entry name" value="RT_DIRS1"/>
    <property type="match status" value="1"/>
</dbReference>
<feature type="domain" description="Reverse transcriptase" evidence="1">
    <location>
        <begin position="1"/>
        <end position="208"/>
    </location>
</feature>
<dbReference type="PANTHER" id="PTHR33050">
    <property type="entry name" value="REVERSE TRANSCRIPTASE DOMAIN-CONTAINING PROTEIN"/>
    <property type="match status" value="1"/>
</dbReference>
<evidence type="ECO:0000259" key="1">
    <source>
        <dbReference type="PROSITE" id="PS50878"/>
    </source>
</evidence>
<dbReference type="AlphaFoldDB" id="A0A8B6EB12"/>
<dbReference type="InterPro" id="IPR036397">
    <property type="entry name" value="RNaseH_sf"/>
</dbReference>
<dbReference type="InterPro" id="IPR052055">
    <property type="entry name" value="Hepadnavirus_pol/RT"/>
</dbReference>
<protein>
    <recommendedName>
        <fullName evidence="1">Reverse transcriptase domain-containing protein</fullName>
    </recommendedName>
</protein>
<accession>A0A8B6EB12</accession>
<gene>
    <name evidence="2" type="ORF">MGAL_10B085086</name>
</gene>
<reference evidence="2" key="1">
    <citation type="submission" date="2018-11" db="EMBL/GenBank/DDBJ databases">
        <authorList>
            <person name="Alioto T."/>
            <person name="Alioto T."/>
        </authorList>
    </citation>
    <scope>NUCLEOTIDE SEQUENCE</scope>
</reference>
<dbReference type="GO" id="GO:0003676">
    <property type="term" value="F:nucleic acid binding"/>
    <property type="evidence" value="ECO:0007669"/>
    <property type="project" value="InterPro"/>
</dbReference>
<dbReference type="Gene3D" id="3.30.420.10">
    <property type="entry name" value="Ribonuclease H-like superfamily/Ribonuclease H"/>
    <property type="match status" value="1"/>
</dbReference>
<evidence type="ECO:0000313" key="3">
    <source>
        <dbReference type="Proteomes" id="UP000596742"/>
    </source>
</evidence>